<accession>A0ACC1AN74</accession>
<gene>
    <name evidence="1" type="ORF">Patl1_31826</name>
</gene>
<protein>
    <submittedName>
        <fullName evidence="1">Uncharacterized protein</fullName>
    </submittedName>
</protein>
<proteinExistence type="predicted"/>
<organism evidence="1 2">
    <name type="scientific">Pistacia atlantica</name>
    <dbReference type="NCBI Taxonomy" id="434234"/>
    <lineage>
        <taxon>Eukaryota</taxon>
        <taxon>Viridiplantae</taxon>
        <taxon>Streptophyta</taxon>
        <taxon>Embryophyta</taxon>
        <taxon>Tracheophyta</taxon>
        <taxon>Spermatophyta</taxon>
        <taxon>Magnoliopsida</taxon>
        <taxon>eudicotyledons</taxon>
        <taxon>Gunneridae</taxon>
        <taxon>Pentapetalae</taxon>
        <taxon>rosids</taxon>
        <taxon>malvids</taxon>
        <taxon>Sapindales</taxon>
        <taxon>Anacardiaceae</taxon>
        <taxon>Pistacia</taxon>
    </lineage>
</organism>
<dbReference type="EMBL" id="CM047905">
    <property type="protein sequence ID" value="KAJ0088150.1"/>
    <property type="molecule type" value="Genomic_DNA"/>
</dbReference>
<keyword evidence="2" id="KW-1185">Reference proteome</keyword>
<reference evidence="2" key="1">
    <citation type="journal article" date="2023" name="G3 (Bethesda)">
        <title>Genome assembly and association tests identify interacting loci associated with vigor, precocity, and sex in interspecific pistachio rootstocks.</title>
        <authorList>
            <person name="Palmer W."/>
            <person name="Jacygrad E."/>
            <person name="Sagayaradj S."/>
            <person name="Cavanaugh K."/>
            <person name="Han R."/>
            <person name="Bertier L."/>
            <person name="Beede B."/>
            <person name="Kafkas S."/>
            <person name="Golino D."/>
            <person name="Preece J."/>
            <person name="Michelmore R."/>
        </authorList>
    </citation>
    <scope>NUCLEOTIDE SEQUENCE [LARGE SCALE GENOMIC DNA]</scope>
</reference>
<evidence type="ECO:0000313" key="2">
    <source>
        <dbReference type="Proteomes" id="UP001164250"/>
    </source>
</evidence>
<name>A0ACC1AN74_9ROSI</name>
<evidence type="ECO:0000313" key="1">
    <source>
        <dbReference type="EMBL" id="KAJ0088150.1"/>
    </source>
</evidence>
<comment type="caution">
    <text evidence="1">The sequence shown here is derived from an EMBL/GenBank/DDBJ whole genome shotgun (WGS) entry which is preliminary data.</text>
</comment>
<dbReference type="Proteomes" id="UP001164250">
    <property type="component" value="Chromosome 9"/>
</dbReference>
<sequence>MLFKFAILVSLLTSLAAGDETLGFVYNGFRSANLSLDGIAEFTSNGLLRLTNDTSQRTGHAFYPNPISFKNSSNGSAFSFSTTFVFGIHPSQYLTINGHGIAFVIAPTRGLPGARPSQYLGLFNEKNNGNDSNRVFAVELDTIQSSEFFDINDNHVGIDINNLKSVKSAPAGYHDDRTGELKNLTLISGKRMQVWVEYNGDDKQINVTLAPFNSGKPSTPLLSLTYDLSPLFNNAMYVGFSSSTGTVLTSHYVLGWSFKMNGKAEELALLQLPKLPRIGPKRKSKFLTIGLPNPYFRVADESENFNL</sequence>